<dbReference type="OrthoDB" id="10038550at2759"/>
<dbReference type="CDD" id="cd00112">
    <property type="entry name" value="LDLa"/>
    <property type="match status" value="1"/>
</dbReference>
<dbReference type="InterPro" id="IPR002172">
    <property type="entry name" value="LDrepeatLR_classA_rpt"/>
</dbReference>
<evidence type="ECO:0000313" key="5">
    <source>
        <dbReference type="Proteomes" id="UP000245119"/>
    </source>
</evidence>
<comment type="caution">
    <text evidence="4">The sequence shown here is derived from an EMBL/GenBank/DDBJ whole genome shotgun (WGS) entry which is preliminary data.</text>
</comment>
<keyword evidence="1 2" id="KW-1015">Disulfide bond</keyword>
<feature type="disulfide bond" evidence="2">
    <location>
        <begin position="304"/>
        <end position="322"/>
    </location>
</feature>
<dbReference type="Gene3D" id="4.10.400.10">
    <property type="entry name" value="Low-density Lipoprotein Receptor"/>
    <property type="match status" value="1"/>
</dbReference>
<protein>
    <submittedName>
        <fullName evidence="4">Uncharacterized protein</fullName>
    </submittedName>
</protein>
<dbReference type="Proteomes" id="UP000245119">
    <property type="component" value="Linkage Group LG12"/>
</dbReference>
<organism evidence="4 5">
    <name type="scientific">Pomacea canaliculata</name>
    <name type="common">Golden apple snail</name>
    <dbReference type="NCBI Taxonomy" id="400727"/>
    <lineage>
        <taxon>Eukaryota</taxon>
        <taxon>Metazoa</taxon>
        <taxon>Spiralia</taxon>
        <taxon>Lophotrochozoa</taxon>
        <taxon>Mollusca</taxon>
        <taxon>Gastropoda</taxon>
        <taxon>Caenogastropoda</taxon>
        <taxon>Architaenioglossa</taxon>
        <taxon>Ampullarioidea</taxon>
        <taxon>Ampullariidae</taxon>
        <taxon>Pomacea</taxon>
    </lineage>
</organism>
<keyword evidence="5" id="KW-1185">Reference proteome</keyword>
<evidence type="ECO:0000313" key="4">
    <source>
        <dbReference type="EMBL" id="PVD21350.1"/>
    </source>
</evidence>
<evidence type="ECO:0000256" key="3">
    <source>
        <dbReference type="SAM" id="MobiDB-lite"/>
    </source>
</evidence>
<dbReference type="InterPro" id="IPR036055">
    <property type="entry name" value="LDL_receptor-like_sf"/>
</dbReference>
<reference evidence="4 5" key="1">
    <citation type="submission" date="2018-04" db="EMBL/GenBank/DDBJ databases">
        <title>The genome of golden apple snail Pomacea canaliculata provides insight into stress tolerance and invasive adaptation.</title>
        <authorList>
            <person name="Liu C."/>
            <person name="Liu B."/>
            <person name="Ren Y."/>
            <person name="Zhang Y."/>
            <person name="Wang H."/>
            <person name="Li S."/>
            <person name="Jiang F."/>
            <person name="Yin L."/>
            <person name="Zhang G."/>
            <person name="Qian W."/>
            <person name="Fan W."/>
        </authorList>
    </citation>
    <scope>NUCLEOTIDE SEQUENCE [LARGE SCALE GENOMIC DNA]</scope>
    <source>
        <strain evidence="4">SZHN2017</strain>
        <tissue evidence="4">Muscle</tissue>
    </source>
</reference>
<feature type="region of interest" description="Disordered" evidence="3">
    <location>
        <begin position="72"/>
        <end position="234"/>
    </location>
</feature>
<dbReference type="PROSITE" id="PS50068">
    <property type="entry name" value="LDLRA_2"/>
    <property type="match status" value="1"/>
</dbReference>
<feature type="region of interest" description="Disordered" evidence="3">
    <location>
        <begin position="382"/>
        <end position="404"/>
    </location>
</feature>
<dbReference type="SUPFAM" id="SSF57424">
    <property type="entry name" value="LDL receptor-like module"/>
    <property type="match status" value="1"/>
</dbReference>
<dbReference type="SMART" id="SM00192">
    <property type="entry name" value="LDLa"/>
    <property type="match status" value="1"/>
</dbReference>
<dbReference type="EMBL" id="PZQS01000012">
    <property type="protein sequence ID" value="PVD21350.1"/>
    <property type="molecule type" value="Genomic_DNA"/>
</dbReference>
<proteinExistence type="predicted"/>
<feature type="compositionally biased region" description="Low complexity" evidence="3">
    <location>
        <begin position="202"/>
        <end position="211"/>
    </location>
</feature>
<dbReference type="STRING" id="400727.A0A2T7NJK2"/>
<accession>A0A2T7NJK2</accession>
<evidence type="ECO:0000256" key="2">
    <source>
        <dbReference type="PROSITE-ProRule" id="PRU00124"/>
    </source>
</evidence>
<evidence type="ECO:0000256" key="1">
    <source>
        <dbReference type="ARBA" id="ARBA00023157"/>
    </source>
</evidence>
<feature type="compositionally biased region" description="Polar residues" evidence="3">
    <location>
        <begin position="190"/>
        <end position="199"/>
    </location>
</feature>
<name>A0A2T7NJK2_POMCA</name>
<gene>
    <name evidence="4" type="ORF">C0Q70_19523</name>
</gene>
<comment type="caution">
    <text evidence="2">Lacks conserved residue(s) required for the propagation of feature annotation.</text>
</comment>
<feature type="compositionally biased region" description="Low complexity" evidence="3">
    <location>
        <begin position="145"/>
        <end position="160"/>
    </location>
</feature>
<sequence>MQRVGGMEALLLYYTVVANAECSYTYRNSSQHIEAESRQYERQGYQHCEFIIQTSGHHSIELNFTRLVGFGASGSPGEKVEDGNEDLESEEEKEKEKLGVGTDSGREFAAPANDHRHHHDGGEGNSNSSSGTAGKRRASEDLVLSTSGPAARRSSTRPSTSQPPPPPALSSSTVLVQAKAVTDGVRPTSAAHTARNSAEGQPLSTSLSSSSSPPPPPLLPPSRREERKRCSPSVPKVEIRVVSAEGQESLNHVICQESHNYPTPVVFHLHYASSVRIVYVWRRRQSSGFTLHFDFDTEDCPFTCDGHLCLRKEKLCDKHFDCQDQADERQALCQLEARQTVAASGDLAGLEIISHPWRPLRGARSFMRAFVPGGEKAVRGWGKTRRRPTLPTPPRHEVNASRGGGGRCQTVKEFMSCQIRSLTVQLVVCEVKNLRNSSRGMFTRQFIMSVKDFPVLVGGVLTRVIREGLGGDFKL</sequence>
<dbReference type="AlphaFoldDB" id="A0A2T7NJK2"/>